<organism evidence="2 3">
    <name type="scientific">Arcicella aquatica</name>
    <dbReference type="NCBI Taxonomy" id="217141"/>
    <lineage>
        <taxon>Bacteria</taxon>
        <taxon>Pseudomonadati</taxon>
        <taxon>Bacteroidota</taxon>
        <taxon>Cytophagia</taxon>
        <taxon>Cytophagales</taxon>
        <taxon>Flectobacillaceae</taxon>
        <taxon>Arcicella</taxon>
    </lineage>
</organism>
<keyword evidence="1" id="KW-0812">Transmembrane</keyword>
<dbReference type="EMBL" id="JAYFUL010000018">
    <property type="protein sequence ID" value="MEA5258546.1"/>
    <property type="molecule type" value="Genomic_DNA"/>
</dbReference>
<keyword evidence="1" id="KW-0472">Membrane</keyword>
<protein>
    <submittedName>
        <fullName evidence="2">Uncharacterized protein</fullName>
    </submittedName>
</protein>
<reference evidence="2 3" key="1">
    <citation type="submission" date="2023-12" db="EMBL/GenBank/DDBJ databases">
        <title>Novel species of the genus Arcicella isolated from rivers.</title>
        <authorList>
            <person name="Lu H."/>
        </authorList>
    </citation>
    <scope>NUCLEOTIDE SEQUENCE [LARGE SCALE GENOMIC DNA]</scope>
    <source>
        <strain evidence="2 3">LMG 21963</strain>
    </source>
</reference>
<feature type="transmembrane region" description="Helical" evidence="1">
    <location>
        <begin position="124"/>
        <end position="141"/>
    </location>
</feature>
<comment type="caution">
    <text evidence="2">The sequence shown here is derived from an EMBL/GenBank/DDBJ whole genome shotgun (WGS) entry which is preliminary data.</text>
</comment>
<dbReference type="RefSeq" id="WP_323249730.1">
    <property type="nucleotide sequence ID" value="NZ_JAYFUL010000018.1"/>
</dbReference>
<accession>A0ABU5QQ60</accession>
<proteinExistence type="predicted"/>
<keyword evidence="3" id="KW-1185">Reference proteome</keyword>
<dbReference type="Proteomes" id="UP001304671">
    <property type="component" value="Unassembled WGS sequence"/>
</dbReference>
<keyword evidence="1" id="KW-1133">Transmembrane helix</keyword>
<feature type="transmembrane region" description="Helical" evidence="1">
    <location>
        <begin position="83"/>
        <end position="104"/>
    </location>
</feature>
<sequence length="158" mass="18201">MKEEEIFDILDGLASEETIIRHQALLINDEAYRSLFQEYADTHALLEAMPIEKTAVNFTDKLIDQWELSQVQVLERKPSRLPFYFLIGAGVILIASLLVLFSVSNLSTVQVDLNPTLSILRNKLFINSLLTINSILILKFLDKKFLKPYFEKKYHVSL</sequence>
<evidence type="ECO:0000256" key="1">
    <source>
        <dbReference type="SAM" id="Phobius"/>
    </source>
</evidence>
<evidence type="ECO:0000313" key="3">
    <source>
        <dbReference type="Proteomes" id="UP001304671"/>
    </source>
</evidence>
<name>A0ABU5QQ60_9BACT</name>
<gene>
    <name evidence="2" type="ORF">VB264_12190</name>
</gene>
<evidence type="ECO:0000313" key="2">
    <source>
        <dbReference type="EMBL" id="MEA5258546.1"/>
    </source>
</evidence>